<keyword evidence="3" id="KW-0812">Transmembrane</keyword>
<proteinExistence type="inferred from homology"/>
<keyword evidence="2" id="KW-0804">Transcription</keyword>
<dbReference type="GO" id="GO:0005634">
    <property type="term" value="C:nucleus"/>
    <property type="evidence" value="ECO:0007669"/>
    <property type="project" value="UniProtKB-SubCell"/>
</dbReference>
<keyword evidence="2" id="KW-0863">Zinc-finger</keyword>
<evidence type="ECO:0000313" key="6">
    <source>
        <dbReference type="Proteomes" id="UP000813462"/>
    </source>
</evidence>
<dbReference type="AlphaFoldDB" id="A0A978V056"/>
<gene>
    <name evidence="5" type="ORF">FEM48_Zijuj08G0164500</name>
</gene>
<evidence type="ECO:0000256" key="2">
    <source>
        <dbReference type="RuleBase" id="RU369089"/>
    </source>
</evidence>
<dbReference type="Proteomes" id="UP000813462">
    <property type="component" value="Unassembled WGS sequence"/>
</dbReference>
<dbReference type="GO" id="GO:0042393">
    <property type="term" value="F:histone binding"/>
    <property type="evidence" value="ECO:0007669"/>
    <property type="project" value="UniProtKB-UniRule"/>
</dbReference>
<keyword evidence="3" id="KW-1133">Transmembrane helix</keyword>
<dbReference type="InterPro" id="IPR057415">
    <property type="entry name" value="TM_PetC"/>
</dbReference>
<protein>
    <recommendedName>
        <fullName evidence="2">PHD finger protein ALFIN-LIKE</fullName>
    </recommendedName>
</protein>
<keyword evidence="2" id="KW-0862">Zinc</keyword>
<name>A0A978V056_ZIZJJ</name>
<sequence length="117" mass="12814">MASSSATLSPSIPLQAMTAPVDDRVPDMVKRQLMNLILLGTISLPAAGMVVPYASFFVPSKEKENLCLYGLPNETWEVNLPVDEVPPELPDPSLRYKSRKGWDAKEGLVVTSCQHNC</sequence>
<feature type="domain" description="Cytochrome b6-f complex iron-sulfur subunit-like transmembrane anchor" evidence="4">
    <location>
        <begin position="22"/>
        <end position="63"/>
    </location>
</feature>
<feature type="transmembrane region" description="Helical" evidence="3">
    <location>
        <begin position="36"/>
        <end position="58"/>
    </location>
</feature>
<dbReference type="FunFam" id="1.20.5.700:FF:000002">
    <property type="entry name" value="Cytochrome b6-f complex iron-sulfur subunit"/>
    <property type="match status" value="1"/>
</dbReference>
<dbReference type="GO" id="GO:0003712">
    <property type="term" value="F:transcription coregulator activity"/>
    <property type="evidence" value="ECO:0007669"/>
    <property type="project" value="TreeGrafter"/>
</dbReference>
<accession>A0A978V056</accession>
<comment type="similarity">
    <text evidence="2">Belongs to the Alfin family.</text>
</comment>
<dbReference type="SUPFAM" id="SSF81502">
    <property type="entry name" value="ISP transmembrane anchor"/>
    <property type="match status" value="1"/>
</dbReference>
<keyword evidence="2" id="KW-0805">Transcription regulation</keyword>
<organism evidence="5 6">
    <name type="scientific">Ziziphus jujuba var. spinosa</name>
    <dbReference type="NCBI Taxonomy" id="714518"/>
    <lineage>
        <taxon>Eukaryota</taxon>
        <taxon>Viridiplantae</taxon>
        <taxon>Streptophyta</taxon>
        <taxon>Embryophyta</taxon>
        <taxon>Tracheophyta</taxon>
        <taxon>Spermatophyta</taxon>
        <taxon>Magnoliopsida</taxon>
        <taxon>eudicotyledons</taxon>
        <taxon>Gunneridae</taxon>
        <taxon>Pentapetalae</taxon>
        <taxon>rosids</taxon>
        <taxon>fabids</taxon>
        <taxon>Rosales</taxon>
        <taxon>Rhamnaceae</taxon>
        <taxon>Paliureae</taxon>
        <taxon>Ziziphus</taxon>
    </lineage>
</organism>
<comment type="subcellular location">
    <subcellularLocation>
        <location evidence="1">Membrane</location>
        <topology evidence="1">Single-pass membrane protein</topology>
    </subcellularLocation>
    <subcellularLocation>
        <location evidence="2">Nucleus</location>
    </subcellularLocation>
</comment>
<keyword evidence="3" id="KW-0472">Membrane</keyword>
<dbReference type="GO" id="GO:0006325">
    <property type="term" value="P:chromatin organization"/>
    <property type="evidence" value="ECO:0007669"/>
    <property type="project" value="UniProtKB-UniRule"/>
</dbReference>
<comment type="domain">
    <text evidence="2">The PHD-type zinc finger mediates the binding to H3K4me3.</text>
</comment>
<dbReference type="Gene3D" id="1.20.5.700">
    <property type="entry name" value="Single helix bin"/>
    <property type="match status" value="1"/>
</dbReference>
<evidence type="ECO:0000256" key="3">
    <source>
        <dbReference type="SAM" id="Phobius"/>
    </source>
</evidence>
<dbReference type="PANTHER" id="PTHR12321:SF110">
    <property type="entry name" value="PHD FINGER PROTEIN ALFIN-LIKE 7"/>
    <property type="match status" value="1"/>
</dbReference>
<comment type="caution">
    <text evidence="5">The sequence shown here is derived from an EMBL/GenBank/DDBJ whole genome shotgun (WGS) entry which is preliminary data.</text>
</comment>
<dbReference type="InterPro" id="IPR045104">
    <property type="entry name" value="Alfin"/>
</dbReference>
<keyword evidence="2" id="KW-0539">Nucleus</keyword>
<comment type="function">
    <text evidence="2">Histone-binding component that specifically recognizes H3 tails trimethylated on 'Lys-4' (H3K4me3), which mark transcription start sites of virtually all active genes.</text>
</comment>
<evidence type="ECO:0000313" key="5">
    <source>
        <dbReference type="EMBL" id="KAH7520622.1"/>
    </source>
</evidence>
<dbReference type="Pfam" id="PF25471">
    <property type="entry name" value="TM_PetC"/>
    <property type="match status" value="1"/>
</dbReference>
<evidence type="ECO:0000259" key="4">
    <source>
        <dbReference type="Pfam" id="PF25471"/>
    </source>
</evidence>
<dbReference type="GO" id="GO:0006355">
    <property type="term" value="P:regulation of DNA-templated transcription"/>
    <property type="evidence" value="ECO:0007669"/>
    <property type="project" value="UniProtKB-UniRule"/>
</dbReference>
<dbReference type="EMBL" id="JAEACU010000008">
    <property type="protein sequence ID" value="KAH7520622.1"/>
    <property type="molecule type" value="Genomic_DNA"/>
</dbReference>
<comment type="subunit">
    <text evidence="2">Interacts with H3K4me3 and to a lesser extent with H3K4me2.</text>
</comment>
<dbReference type="GO" id="GO:0000976">
    <property type="term" value="F:transcription cis-regulatory region binding"/>
    <property type="evidence" value="ECO:0007669"/>
    <property type="project" value="TreeGrafter"/>
</dbReference>
<dbReference type="GO" id="GO:0016020">
    <property type="term" value="C:membrane"/>
    <property type="evidence" value="ECO:0007669"/>
    <property type="project" value="UniProtKB-SubCell"/>
</dbReference>
<dbReference type="PANTHER" id="PTHR12321">
    <property type="entry name" value="CPG BINDING PROTEIN"/>
    <property type="match status" value="1"/>
</dbReference>
<evidence type="ECO:0000256" key="1">
    <source>
        <dbReference type="ARBA" id="ARBA00004167"/>
    </source>
</evidence>
<reference evidence="5" key="1">
    <citation type="journal article" date="2021" name="Front. Plant Sci.">
        <title>Chromosome-Scale Genome Assembly for Chinese Sour Jujube and Insights Into Its Genome Evolution and Domestication Signature.</title>
        <authorList>
            <person name="Shen L.-Y."/>
            <person name="Luo H."/>
            <person name="Wang X.-L."/>
            <person name="Wang X.-M."/>
            <person name="Qiu X.-J."/>
            <person name="Liu H."/>
            <person name="Zhou S.-S."/>
            <person name="Jia K.-H."/>
            <person name="Nie S."/>
            <person name="Bao Y.-T."/>
            <person name="Zhang R.-G."/>
            <person name="Yun Q.-Z."/>
            <person name="Chai Y.-H."/>
            <person name="Lu J.-Y."/>
            <person name="Li Y."/>
            <person name="Zhao S.-W."/>
            <person name="Mao J.-F."/>
            <person name="Jia S.-G."/>
            <person name="Mao Y.-M."/>
        </authorList>
    </citation>
    <scope>NUCLEOTIDE SEQUENCE</scope>
    <source>
        <strain evidence="5">AT0</strain>
        <tissue evidence="5">Leaf</tissue>
    </source>
</reference>
<keyword evidence="2" id="KW-0479">Metal-binding</keyword>
<keyword evidence="2" id="KW-0156">Chromatin regulator</keyword>
<dbReference type="GO" id="GO:0008270">
    <property type="term" value="F:zinc ion binding"/>
    <property type="evidence" value="ECO:0007669"/>
    <property type="project" value="UniProtKB-KW"/>
</dbReference>